<gene>
    <name evidence="1" type="ORF">RFI_05866</name>
</gene>
<organism evidence="1 2">
    <name type="scientific">Reticulomyxa filosa</name>
    <dbReference type="NCBI Taxonomy" id="46433"/>
    <lineage>
        <taxon>Eukaryota</taxon>
        <taxon>Sar</taxon>
        <taxon>Rhizaria</taxon>
        <taxon>Retaria</taxon>
        <taxon>Foraminifera</taxon>
        <taxon>Monothalamids</taxon>
        <taxon>Reticulomyxidae</taxon>
        <taxon>Reticulomyxa</taxon>
    </lineage>
</organism>
<name>X6P128_RETFI</name>
<evidence type="ECO:0000313" key="2">
    <source>
        <dbReference type="Proteomes" id="UP000023152"/>
    </source>
</evidence>
<dbReference type="EMBL" id="ASPP01005049">
    <property type="protein sequence ID" value="ETO31252.1"/>
    <property type="molecule type" value="Genomic_DNA"/>
</dbReference>
<dbReference type="Proteomes" id="UP000023152">
    <property type="component" value="Unassembled WGS sequence"/>
</dbReference>
<keyword evidence="2" id="KW-1185">Reference proteome</keyword>
<comment type="caution">
    <text evidence="1">The sequence shown here is derived from an EMBL/GenBank/DDBJ whole genome shotgun (WGS) entry which is preliminary data.</text>
</comment>
<sequence>NGNLCGGGGGGSGGSIFIELQYQYQDILKQNFGNIQCIGGNQSEKNEGGRGRIAIYGIKLSSNDIKYIIPKPFNRLFKHY</sequence>
<reference evidence="1 2" key="1">
    <citation type="journal article" date="2013" name="Curr. Biol.">
        <title>The Genome of the Foraminiferan Reticulomyxa filosa.</title>
        <authorList>
            <person name="Glockner G."/>
            <person name="Hulsmann N."/>
            <person name="Schleicher M."/>
            <person name="Noegel A.A."/>
            <person name="Eichinger L."/>
            <person name="Gallinger C."/>
            <person name="Pawlowski J."/>
            <person name="Sierra R."/>
            <person name="Euteneuer U."/>
            <person name="Pillet L."/>
            <person name="Moustafa A."/>
            <person name="Platzer M."/>
            <person name="Groth M."/>
            <person name="Szafranski K."/>
            <person name="Schliwa M."/>
        </authorList>
    </citation>
    <scope>NUCLEOTIDE SEQUENCE [LARGE SCALE GENOMIC DNA]</scope>
</reference>
<dbReference type="AlphaFoldDB" id="X6P128"/>
<accession>X6P128</accession>
<proteinExistence type="predicted"/>
<evidence type="ECO:0000313" key="1">
    <source>
        <dbReference type="EMBL" id="ETO31252.1"/>
    </source>
</evidence>
<feature type="non-terminal residue" evidence="1">
    <location>
        <position position="1"/>
    </location>
</feature>
<protein>
    <submittedName>
        <fullName evidence="1">Uncharacterized protein</fullName>
    </submittedName>
</protein>